<dbReference type="Proteomes" id="UP000673691">
    <property type="component" value="Unassembled WGS sequence"/>
</dbReference>
<name>A0A8H7ZZ42_9FUNG</name>
<keyword evidence="3" id="KW-1185">Reference proteome</keyword>
<evidence type="ECO:0000313" key="3">
    <source>
        <dbReference type="Proteomes" id="UP000673691"/>
    </source>
</evidence>
<dbReference type="InterPro" id="IPR056924">
    <property type="entry name" value="SH3_Tf2-1"/>
</dbReference>
<dbReference type="AlphaFoldDB" id="A0A8H7ZZ42"/>
<gene>
    <name evidence="2" type="ORF">BJ554DRAFT_5509</name>
</gene>
<dbReference type="Pfam" id="PF24626">
    <property type="entry name" value="SH3_Tf2-1"/>
    <property type="match status" value="1"/>
</dbReference>
<reference evidence="2 3" key="1">
    <citation type="journal article" name="Sci. Rep.">
        <title>Genome-scale phylogenetic analyses confirm Olpidium as the closest living zoosporic fungus to the non-flagellated, terrestrial fungi.</title>
        <authorList>
            <person name="Chang Y."/>
            <person name="Rochon D."/>
            <person name="Sekimoto S."/>
            <person name="Wang Y."/>
            <person name="Chovatia M."/>
            <person name="Sandor L."/>
            <person name="Salamov A."/>
            <person name="Grigoriev I.V."/>
            <person name="Stajich J.E."/>
            <person name="Spatafora J.W."/>
        </authorList>
    </citation>
    <scope>NUCLEOTIDE SEQUENCE [LARGE SCALE GENOMIC DNA]</scope>
    <source>
        <strain evidence="2">S191</strain>
    </source>
</reference>
<proteinExistence type="predicted"/>
<accession>A0A8H7ZZ42</accession>
<organism evidence="2 3">
    <name type="scientific">Olpidium bornovanus</name>
    <dbReference type="NCBI Taxonomy" id="278681"/>
    <lineage>
        <taxon>Eukaryota</taxon>
        <taxon>Fungi</taxon>
        <taxon>Fungi incertae sedis</taxon>
        <taxon>Olpidiomycota</taxon>
        <taxon>Olpidiomycotina</taxon>
        <taxon>Olpidiomycetes</taxon>
        <taxon>Olpidiales</taxon>
        <taxon>Olpidiaceae</taxon>
        <taxon>Olpidium</taxon>
    </lineage>
</organism>
<evidence type="ECO:0000259" key="1">
    <source>
        <dbReference type="Pfam" id="PF24626"/>
    </source>
</evidence>
<dbReference type="OrthoDB" id="2553898at2759"/>
<comment type="caution">
    <text evidence="2">The sequence shown here is derived from an EMBL/GenBank/DDBJ whole genome shotgun (WGS) entry which is preliminary data.</text>
</comment>
<feature type="domain" description="Tf2-1-like SH3-like" evidence="1">
    <location>
        <begin position="16"/>
        <end position="60"/>
    </location>
</feature>
<dbReference type="EMBL" id="JAEFCI010002500">
    <property type="protein sequence ID" value="KAG5462193.1"/>
    <property type="molecule type" value="Genomic_DNA"/>
</dbReference>
<protein>
    <recommendedName>
        <fullName evidence="1">Tf2-1-like SH3-like domain-containing protein</fullName>
    </recommendedName>
</protein>
<evidence type="ECO:0000313" key="2">
    <source>
        <dbReference type="EMBL" id="KAG5462193.1"/>
    </source>
</evidence>
<sequence>MVDRSGIDLWNMTLAAKYRARYLGPYRVEEVLANDNYRLDLPTGVRLHRVFHTSVLRPYRNPAEIPVPRAVSRPDPIDAAGDDFEVERVVGCTAARLSGKGGSQCEKTFSTRR</sequence>